<dbReference type="InterPro" id="IPR020904">
    <property type="entry name" value="Sc_DH/Rdtase_CS"/>
</dbReference>
<accession>A0ABY6UIM7</accession>
<dbReference type="Proteomes" id="UP000766486">
    <property type="component" value="Unassembled WGS sequence"/>
</dbReference>
<dbReference type="PROSITE" id="PS00061">
    <property type="entry name" value="ADH_SHORT"/>
    <property type="match status" value="1"/>
</dbReference>
<comment type="similarity">
    <text evidence="1 4">Belongs to the short-chain dehydrogenases/reductases (SDR) family.</text>
</comment>
<dbReference type="EMBL" id="CABFNS010000829">
    <property type="protein sequence ID" value="VUC31087.1"/>
    <property type="molecule type" value="Genomic_DNA"/>
</dbReference>
<keyword evidence="6" id="KW-1185">Reference proteome</keyword>
<dbReference type="Gene3D" id="3.40.50.720">
    <property type="entry name" value="NAD(P)-binding Rossmann-like Domain"/>
    <property type="match status" value="1"/>
</dbReference>
<keyword evidence="2" id="KW-0521">NADP</keyword>
<dbReference type="PRINTS" id="PR00080">
    <property type="entry name" value="SDRFAMILY"/>
</dbReference>
<dbReference type="PANTHER" id="PTHR24322:SF736">
    <property type="entry name" value="RETINOL DEHYDROGENASE 10"/>
    <property type="match status" value="1"/>
</dbReference>
<evidence type="ECO:0000256" key="1">
    <source>
        <dbReference type="ARBA" id="ARBA00006484"/>
    </source>
</evidence>
<dbReference type="SUPFAM" id="SSF51735">
    <property type="entry name" value="NAD(P)-binding Rossmann-fold domains"/>
    <property type="match status" value="1"/>
</dbReference>
<evidence type="ECO:0000256" key="2">
    <source>
        <dbReference type="ARBA" id="ARBA00022857"/>
    </source>
</evidence>
<evidence type="ECO:0000313" key="6">
    <source>
        <dbReference type="Proteomes" id="UP000766486"/>
    </source>
</evidence>
<dbReference type="CDD" id="cd05339">
    <property type="entry name" value="17beta-HSDXI-like_SDR_c"/>
    <property type="match status" value="1"/>
</dbReference>
<keyword evidence="3" id="KW-0560">Oxidoreductase</keyword>
<name>A0ABY6UIM7_BIOOC</name>
<evidence type="ECO:0000256" key="3">
    <source>
        <dbReference type="ARBA" id="ARBA00023002"/>
    </source>
</evidence>
<dbReference type="PANTHER" id="PTHR24322">
    <property type="entry name" value="PKSB"/>
    <property type="match status" value="1"/>
</dbReference>
<organism evidence="5 6">
    <name type="scientific">Bionectria ochroleuca</name>
    <name type="common">Gliocladium roseum</name>
    <dbReference type="NCBI Taxonomy" id="29856"/>
    <lineage>
        <taxon>Eukaryota</taxon>
        <taxon>Fungi</taxon>
        <taxon>Dikarya</taxon>
        <taxon>Ascomycota</taxon>
        <taxon>Pezizomycotina</taxon>
        <taxon>Sordariomycetes</taxon>
        <taxon>Hypocreomycetidae</taxon>
        <taxon>Hypocreales</taxon>
        <taxon>Bionectriaceae</taxon>
        <taxon>Clonostachys</taxon>
    </lineage>
</organism>
<gene>
    <name evidence="5" type="ORF">CLO192961_LOCUS299331</name>
</gene>
<dbReference type="Pfam" id="PF00106">
    <property type="entry name" value="adh_short"/>
    <property type="match status" value="1"/>
</dbReference>
<evidence type="ECO:0000256" key="4">
    <source>
        <dbReference type="RuleBase" id="RU000363"/>
    </source>
</evidence>
<evidence type="ECO:0000313" key="5">
    <source>
        <dbReference type="EMBL" id="VUC31087.1"/>
    </source>
</evidence>
<dbReference type="InterPro" id="IPR036291">
    <property type="entry name" value="NAD(P)-bd_dom_sf"/>
</dbReference>
<reference evidence="5 6" key="1">
    <citation type="submission" date="2019-06" db="EMBL/GenBank/DDBJ databases">
        <authorList>
            <person name="Broberg M."/>
        </authorList>
    </citation>
    <scope>NUCLEOTIDE SEQUENCE [LARGE SCALE GENOMIC DNA]</scope>
</reference>
<comment type="caution">
    <text evidence="5">The sequence shown here is derived from an EMBL/GenBank/DDBJ whole genome shotgun (WGS) entry which is preliminary data.</text>
</comment>
<dbReference type="PRINTS" id="PR00081">
    <property type="entry name" value="GDHRDH"/>
</dbReference>
<dbReference type="InterPro" id="IPR002347">
    <property type="entry name" value="SDR_fam"/>
</dbReference>
<protein>
    <submittedName>
        <fullName evidence="5">Uncharacterized protein</fullName>
    </submittedName>
</protein>
<sequence>MSLSYQPLPTGVLPGSLILGATLIPNAVLPIFTTIASHVPILTRLEPIFTKNSHRFKAALLAFVVLGGVRWLNRTLSVIAHNSWRTAVPNDWDWPKEIAVVTGGSSGIGQAVAEKLVAKGLTVAILDVQDPPDSLKDLHQTHFYKCDISKPEAIAAVADAIRNELGHPTILINNAGIAHWCSILELSDEALQKLFAINCFAHWYTVKQFLPDMIEHDKGHVITVASSASFIAVANASDYSSSKSAIRAFHETLGTELKHIYDAPNVLTTAVHTEFVKTPILKDQQAHLDKEGAFMLDTDFVADKIVDRIVSRTGGDLILPESHSFVAGLRAWPAWLQELARDKMGQRVRKRRAETVGVALSE</sequence>
<proteinExistence type="inferred from homology"/>